<dbReference type="SUPFAM" id="SSF55874">
    <property type="entry name" value="ATPase domain of HSP90 chaperone/DNA topoisomerase II/histidine kinase"/>
    <property type="match status" value="1"/>
</dbReference>
<dbReference type="Pfam" id="PF00072">
    <property type="entry name" value="Response_reg"/>
    <property type="match status" value="1"/>
</dbReference>
<dbReference type="Proteomes" id="UP001185728">
    <property type="component" value="Unassembled WGS sequence"/>
</dbReference>
<dbReference type="InterPro" id="IPR029151">
    <property type="entry name" value="Sensor-like_sf"/>
</dbReference>
<evidence type="ECO:0000256" key="2">
    <source>
        <dbReference type="ARBA" id="ARBA00022475"/>
    </source>
</evidence>
<dbReference type="SMART" id="SM00448">
    <property type="entry name" value="REC"/>
    <property type="match status" value="1"/>
</dbReference>
<proteinExistence type="predicted"/>
<evidence type="ECO:0000256" key="7">
    <source>
        <dbReference type="SAM" id="MobiDB-lite"/>
    </source>
</evidence>
<dbReference type="PROSITE" id="PS50110">
    <property type="entry name" value="RESPONSE_REGULATORY"/>
    <property type="match status" value="1"/>
</dbReference>
<feature type="region of interest" description="Disordered" evidence="7">
    <location>
        <begin position="472"/>
        <end position="543"/>
    </location>
</feature>
<sequence length="778" mass="82620">MRHPWSIARRIAVVHVALVAAIALFSVWSAYLQAREVAQRVEERHVQGVTTLVARDPALVSALRAGDAPALQAGIDGWIAEAQVSWLTVMDPDGMRLASWRPEQVGVRYPKPVDAVVAGDTVVELSSTGAAGRSVRALAPVVDPEDGTVLGVVTTGVQISDVAIMAQAQIPGILLGSAAVAAVGLLVAWLVGRYLNRVTLGRGPEQIAEQFLLAETAMDSLEAGVVVLAPDGRARLHNDAAARLLGWEGAGEPRLPTELSAALPGAVSGEASLAAGGRVLVVQQRVVRSPGRSDPGGSVPPTALAAAAREGVTTAPAGSRVLVLHDRTDLQRLGDELTVAHTLTTALRAQTHEHANQLHTALALVESGRLEAARAVLSRRAPDEEASDDVLAALLDAKAAQARERGVALTWSAELTAPAPLRPLDLLTVLGNLVDNALDAAAAPDLSAADRWVDVEVVSDAAGLLVQAGRRRPRTLRRGPRPTLRPGLVDEARRRRRTRHGAVADAADRGGGRRGRGRRDRLGHRVHRRGAPHPPTPGGDMTARPYPVLVVEDEQLTAETYVAHLDRLPGFEVAAVAGSLLAARQVAAAGLHADGRFPFDVVLLDMNLPDGHGLDFLHQLRAAGFHGGVLALTAATDLPVVRRAVAYGVTQYLVKPFGFDEFADRLGGFRAASAMLAGDGALDGQEQVDAVFRVSRERRAEALPKGLTESTLREVVELLGADPETALSAAEVGERLGISRVTARRYLEHLERIRRVRRSARHGGRGRPEQEYRWAGRT</sequence>
<feature type="compositionally biased region" description="Basic and acidic residues" evidence="7">
    <location>
        <begin position="766"/>
        <end position="778"/>
    </location>
</feature>
<dbReference type="SUPFAM" id="SSF52172">
    <property type="entry name" value="CheY-like"/>
    <property type="match status" value="1"/>
</dbReference>
<evidence type="ECO:0000259" key="9">
    <source>
        <dbReference type="PROSITE" id="PS50110"/>
    </source>
</evidence>
<dbReference type="Pfam" id="PF17203">
    <property type="entry name" value="sCache_3_2"/>
    <property type="match status" value="1"/>
</dbReference>
<feature type="modified residue" description="4-aspartylphosphate" evidence="6">
    <location>
        <position position="605"/>
    </location>
</feature>
<dbReference type="InterPro" id="IPR033463">
    <property type="entry name" value="sCache_3"/>
</dbReference>
<dbReference type="InterPro" id="IPR001789">
    <property type="entry name" value="Sig_transdc_resp-reg_receiver"/>
</dbReference>
<dbReference type="PANTHER" id="PTHR45526:SF1">
    <property type="entry name" value="TRANSCRIPTIONAL REGULATORY PROTEIN DCUR-RELATED"/>
    <property type="match status" value="1"/>
</dbReference>
<protein>
    <submittedName>
        <fullName evidence="10">Response regulator</fullName>
    </submittedName>
</protein>
<organism evidence="10 11">
    <name type="scientific">Micrococcus yunnanensis</name>
    <dbReference type="NCBI Taxonomy" id="566027"/>
    <lineage>
        <taxon>Bacteria</taxon>
        <taxon>Bacillati</taxon>
        <taxon>Actinomycetota</taxon>
        <taxon>Actinomycetes</taxon>
        <taxon>Micrococcales</taxon>
        <taxon>Micrococcaceae</taxon>
        <taxon>Micrococcus</taxon>
    </lineage>
</organism>
<feature type="region of interest" description="Disordered" evidence="7">
    <location>
        <begin position="759"/>
        <end position="778"/>
    </location>
</feature>
<feature type="transmembrane region" description="Helical" evidence="8">
    <location>
        <begin position="170"/>
        <end position="192"/>
    </location>
</feature>
<evidence type="ECO:0000256" key="5">
    <source>
        <dbReference type="ARBA" id="ARBA00023136"/>
    </source>
</evidence>
<keyword evidence="3 8" id="KW-0812">Transmembrane</keyword>
<comment type="subcellular location">
    <subcellularLocation>
        <location evidence="1">Cell membrane</location>
        <topology evidence="1">Multi-pass membrane protein</topology>
    </subcellularLocation>
</comment>
<accession>A0AAP5WCV7</accession>
<dbReference type="InterPro" id="IPR011006">
    <property type="entry name" value="CheY-like_superfamily"/>
</dbReference>
<evidence type="ECO:0000256" key="6">
    <source>
        <dbReference type="PROSITE-ProRule" id="PRU00169"/>
    </source>
</evidence>
<evidence type="ECO:0000256" key="1">
    <source>
        <dbReference type="ARBA" id="ARBA00004651"/>
    </source>
</evidence>
<dbReference type="InterPro" id="IPR036890">
    <property type="entry name" value="HATPase_C_sf"/>
</dbReference>
<comment type="caution">
    <text evidence="10">The sequence shown here is derived from an EMBL/GenBank/DDBJ whole genome shotgun (WGS) entry which is preliminary data.</text>
</comment>
<dbReference type="Gene3D" id="3.40.50.2300">
    <property type="match status" value="1"/>
</dbReference>
<dbReference type="EMBL" id="JAWLUK010000007">
    <property type="protein sequence ID" value="MDV7177015.1"/>
    <property type="molecule type" value="Genomic_DNA"/>
</dbReference>
<dbReference type="GO" id="GO:0000156">
    <property type="term" value="F:phosphorelay response regulator activity"/>
    <property type="evidence" value="ECO:0007669"/>
    <property type="project" value="TreeGrafter"/>
</dbReference>
<evidence type="ECO:0000256" key="4">
    <source>
        <dbReference type="ARBA" id="ARBA00022989"/>
    </source>
</evidence>
<dbReference type="InterPro" id="IPR036390">
    <property type="entry name" value="WH_DNA-bd_sf"/>
</dbReference>
<feature type="transmembrane region" description="Helical" evidence="8">
    <location>
        <begin position="12"/>
        <end position="31"/>
    </location>
</feature>
<evidence type="ECO:0000313" key="11">
    <source>
        <dbReference type="Proteomes" id="UP001185728"/>
    </source>
</evidence>
<keyword evidence="5 8" id="KW-0472">Membrane</keyword>
<dbReference type="PANTHER" id="PTHR45526">
    <property type="entry name" value="TRANSCRIPTIONAL REGULATORY PROTEIN DPIA"/>
    <property type="match status" value="1"/>
</dbReference>
<keyword evidence="6" id="KW-0597">Phosphoprotein</keyword>
<dbReference type="AlphaFoldDB" id="A0AAP5WCV7"/>
<feature type="domain" description="Response regulatory" evidence="9">
    <location>
        <begin position="547"/>
        <end position="670"/>
    </location>
</feature>
<dbReference type="SUPFAM" id="SSF46785">
    <property type="entry name" value="Winged helix' DNA-binding domain"/>
    <property type="match status" value="1"/>
</dbReference>
<gene>
    <name evidence="10" type="ORF">R4064_05050</name>
</gene>
<dbReference type="SUPFAM" id="SSF103190">
    <property type="entry name" value="Sensory domain-like"/>
    <property type="match status" value="1"/>
</dbReference>
<dbReference type="Gene3D" id="3.30.450.20">
    <property type="entry name" value="PAS domain"/>
    <property type="match status" value="2"/>
</dbReference>
<dbReference type="InterPro" id="IPR051271">
    <property type="entry name" value="2C-system_Tx_regulators"/>
</dbReference>
<evidence type="ECO:0000313" key="10">
    <source>
        <dbReference type="EMBL" id="MDV7177015.1"/>
    </source>
</evidence>
<name>A0AAP5WCV7_9MICC</name>
<feature type="compositionally biased region" description="Basic residues" evidence="7">
    <location>
        <begin position="512"/>
        <end position="531"/>
    </location>
</feature>
<keyword evidence="4 8" id="KW-1133">Transmembrane helix</keyword>
<evidence type="ECO:0000256" key="8">
    <source>
        <dbReference type="SAM" id="Phobius"/>
    </source>
</evidence>
<evidence type="ECO:0000256" key="3">
    <source>
        <dbReference type="ARBA" id="ARBA00022692"/>
    </source>
</evidence>
<reference evidence="10" key="1">
    <citation type="submission" date="2023-10" db="EMBL/GenBank/DDBJ databases">
        <title>Development of a sustainable strategy for remediation of hydrocarbon-contaminated territories based on the waste exchange concept.</title>
        <authorList>
            <person name="Krivoruchko A."/>
        </authorList>
    </citation>
    <scope>NUCLEOTIDE SEQUENCE</scope>
    <source>
        <strain evidence="10">IEGM 1325</strain>
    </source>
</reference>
<dbReference type="GO" id="GO:0005886">
    <property type="term" value="C:plasma membrane"/>
    <property type="evidence" value="ECO:0007669"/>
    <property type="project" value="UniProtKB-SubCell"/>
</dbReference>
<keyword evidence="2" id="KW-1003">Cell membrane</keyword>